<reference evidence="1" key="1">
    <citation type="submission" date="2018-02" db="EMBL/GenBank/DDBJ databases">
        <title>Rhizophora mucronata_Transcriptome.</title>
        <authorList>
            <person name="Meera S.P."/>
            <person name="Sreeshan A."/>
            <person name="Augustine A."/>
        </authorList>
    </citation>
    <scope>NUCLEOTIDE SEQUENCE</scope>
    <source>
        <tissue evidence="1">Leaf</tissue>
    </source>
</reference>
<dbReference type="AlphaFoldDB" id="A0A2P2LUE7"/>
<dbReference type="EMBL" id="GGEC01041069">
    <property type="protein sequence ID" value="MBX21553.1"/>
    <property type="molecule type" value="Transcribed_RNA"/>
</dbReference>
<name>A0A2P2LUE7_RHIMU</name>
<accession>A0A2P2LUE7</accession>
<proteinExistence type="predicted"/>
<evidence type="ECO:0000313" key="1">
    <source>
        <dbReference type="EMBL" id="MBX21553.1"/>
    </source>
</evidence>
<protein>
    <submittedName>
        <fullName evidence="1">Uncharacterized protein</fullName>
    </submittedName>
</protein>
<organism evidence="1">
    <name type="scientific">Rhizophora mucronata</name>
    <name type="common">Asiatic mangrove</name>
    <dbReference type="NCBI Taxonomy" id="61149"/>
    <lineage>
        <taxon>Eukaryota</taxon>
        <taxon>Viridiplantae</taxon>
        <taxon>Streptophyta</taxon>
        <taxon>Embryophyta</taxon>
        <taxon>Tracheophyta</taxon>
        <taxon>Spermatophyta</taxon>
        <taxon>Magnoliopsida</taxon>
        <taxon>eudicotyledons</taxon>
        <taxon>Gunneridae</taxon>
        <taxon>Pentapetalae</taxon>
        <taxon>rosids</taxon>
        <taxon>fabids</taxon>
        <taxon>Malpighiales</taxon>
        <taxon>Rhizophoraceae</taxon>
        <taxon>Rhizophora</taxon>
    </lineage>
</organism>
<sequence>MNYLNLDHISERSYQMGKSTKVFRKCFKQFQFYGFIYTDIYSRCPAYKQEMHKLHTLRNKKKEKSLYDLCVN</sequence>